<evidence type="ECO:0000256" key="16">
    <source>
        <dbReference type="PROSITE-ProRule" id="PRU10141"/>
    </source>
</evidence>
<dbReference type="Pfam" id="PF00069">
    <property type="entry name" value="Pkinase"/>
    <property type="match status" value="1"/>
</dbReference>
<dbReference type="GO" id="GO:0005524">
    <property type="term" value="F:ATP binding"/>
    <property type="evidence" value="ECO:0007669"/>
    <property type="project" value="UniProtKB-UniRule"/>
</dbReference>
<evidence type="ECO:0000256" key="1">
    <source>
        <dbReference type="ARBA" id="ARBA00004194"/>
    </source>
</evidence>
<evidence type="ECO:0000256" key="7">
    <source>
        <dbReference type="ARBA" id="ARBA00022741"/>
    </source>
</evidence>
<dbReference type="Pfam" id="PF21729">
    <property type="entry name" value="IRX15_IRX15L_GXM"/>
    <property type="match status" value="1"/>
</dbReference>
<evidence type="ECO:0000256" key="14">
    <source>
        <dbReference type="ARBA" id="ARBA00023288"/>
    </source>
</evidence>
<dbReference type="SMART" id="SM00174">
    <property type="entry name" value="RHO"/>
    <property type="match status" value="1"/>
</dbReference>
<feature type="compositionally biased region" description="Basic and acidic residues" evidence="17">
    <location>
        <begin position="19"/>
        <end position="31"/>
    </location>
</feature>
<dbReference type="AlphaFoldDB" id="A0A1R3HXJ0"/>
<dbReference type="SMART" id="SM00173">
    <property type="entry name" value="RAS"/>
    <property type="match status" value="1"/>
</dbReference>
<dbReference type="InterPro" id="IPR017441">
    <property type="entry name" value="Protein_kinase_ATP_BS"/>
</dbReference>
<keyword evidence="8" id="KW-0418">Kinase</keyword>
<dbReference type="OrthoDB" id="779276at2759"/>
<feature type="domain" description="Protein kinase" evidence="18">
    <location>
        <begin position="155"/>
        <end position="439"/>
    </location>
</feature>
<dbReference type="CDD" id="cd01869">
    <property type="entry name" value="Rab1_Ypt1"/>
    <property type="match status" value="1"/>
</dbReference>
<evidence type="ECO:0000313" key="19">
    <source>
        <dbReference type="EMBL" id="OMO75082.1"/>
    </source>
</evidence>
<dbReference type="InterPro" id="IPR027417">
    <property type="entry name" value="P-loop_NTPase"/>
</dbReference>
<keyword evidence="12" id="KW-0342">GTP-binding</keyword>
<evidence type="ECO:0000256" key="11">
    <source>
        <dbReference type="ARBA" id="ARBA00023034"/>
    </source>
</evidence>
<dbReference type="GO" id="GO:0045492">
    <property type="term" value="P:xylan biosynthetic process"/>
    <property type="evidence" value="ECO:0007669"/>
    <property type="project" value="InterPro"/>
</dbReference>
<dbReference type="GO" id="GO:0005525">
    <property type="term" value="F:GTP binding"/>
    <property type="evidence" value="ECO:0007669"/>
    <property type="project" value="UniProtKB-KW"/>
</dbReference>
<keyword evidence="13" id="KW-0472">Membrane</keyword>
<keyword evidence="11" id="KW-0333">Golgi apparatus</keyword>
<gene>
    <name evidence="19" type="ORF">CCACVL1_16330</name>
</gene>
<dbReference type="FunFam" id="3.30.200.20:FF:000021">
    <property type="entry name" value="probable serine/threonine-protein kinase At1g54610"/>
    <property type="match status" value="1"/>
</dbReference>
<feature type="region of interest" description="Disordered" evidence="17">
    <location>
        <begin position="56"/>
        <end position="111"/>
    </location>
</feature>
<evidence type="ECO:0000256" key="8">
    <source>
        <dbReference type="ARBA" id="ARBA00022777"/>
    </source>
</evidence>
<dbReference type="InterPro" id="IPR057289">
    <property type="entry name" value="Rab1/Ypt1"/>
</dbReference>
<evidence type="ECO:0000256" key="17">
    <source>
        <dbReference type="SAM" id="MobiDB-lite"/>
    </source>
</evidence>
<dbReference type="PROSITE" id="PS51420">
    <property type="entry name" value="RHO"/>
    <property type="match status" value="1"/>
</dbReference>
<comment type="subcellular location">
    <subcellularLocation>
        <location evidence="15">Endomembrane system</location>
        <topology evidence="15">Lipid-anchor</topology>
    </subcellularLocation>
    <subcellularLocation>
        <location evidence="1">Golgi apparatus membrane</location>
        <topology evidence="1">Single-pass membrane protein</topology>
    </subcellularLocation>
</comment>
<dbReference type="InterPro" id="IPR001806">
    <property type="entry name" value="Small_GTPase"/>
</dbReference>
<dbReference type="GO" id="GO:0000307">
    <property type="term" value="C:cyclin-dependent protein kinase holoenzyme complex"/>
    <property type="evidence" value="ECO:0007669"/>
    <property type="project" value="TreeGrafter"/>
</dbReference>
<dbReference type="InterPro" id="IPR006514">
    <property type="entry name" value="IRX15/GXM/AGM"/>
</dbReference>
<accession>A0A1R3HXJ0</accession>
<dbReference type="OMA" id="HWPEERF"/>
<dbReference type="InterPro" id="IPR000719">
    <property type="entry name" value="Prot_kinase_dom"/>
</dbReference>
<dbReference type="PROSITE" id="PS51419">
    <property type="entry name" value="RAB"/>
    <property type="match status" value="1"/>
</dbReference>
<dbReference type="GO" id="GO:0032968">
    <property type="term" value="P:positive regulation of transcription elongation by RNA polymerase II"/>
    <property type="evidence" value="ECO:0007669"/>
    <property type="project" value="TreeGrafter"/>
</dbReference>
<dbReference type="GO" id="GO:0008353">
    <property type="term" value="F:RNA polymerase II CTD heptapeptide repeat kinase activity"/>
    <property type="evidence" value="ECO:0007669"/>
    <property type="project" value="TreeGrafter"/>
</dbReference>
<dbReference type="InterPro" id="IPR008271">
    <property type="entry name" value="Ser/Thr_kinase_AS"/>
</dbReference>
<evidence type="ECO:0000259" key="18">
    <source>
        <dbReference type="PROSITE" id="PS50011"/>
    </source>
</evidence>
<reference evidence="19 20" key="1">
    <citation type="submission" date="2013-09" db="EMBL/GenBank/DDBJ databases">
        <title>Corchorus capsularis genome sequencing.</title>
        <authorList>
            <person name="Alam M."/>
            <person name="Haque M.S."/>
            <person name="Islam M.S."/>
            <person name="Emdad E.M."/>
            <person name="Islam M.M."/>
            <person name="Ahmed B."/>
            <person name="Halim A."/>
            <person name="Hossen Q.M.M."/>
            <person name="Hossain M.Z."/>
            <person name="Ahmed R."/>
            <person name="Khan M.M."/>
            <person name="Islam R."/>
            <person name="Rashid M.M."/>
            <person name="Khan S.A."/>
            <person name="Rahman M.S."/>
            <person name="Alam M."/>
        </authorList>
    </citation>
    <scope>NUCLEOTIDE SEQUENCE [LARGE SCALE GENOMIC DNA]</scope>
    <source>
        <strain evidence="20">cv. CVL-1</strain>
        <tissue evidence="19">Whole seedling</tissue>
    </source>
</reference>
<dbReference type="InterPro" id="IPR006689">
    <property type="entry name" value="Small_GTPase_ARF/SAR"/>
</dbReference>
<evidence type="ECO:0000256" key="4">
    <source>
        <dbReference type="ARBA" id="ARBA00022527"/>
    </source>
</evidence>
<evidence type="ECO:0000256" key="10">
    <source>
        <dbReference type="ARBA" id="ARBA00022989"/>
    </source>
</evidence>
<keyword evidence="4" id="KW-0723">Serine/threonine-protein kinase</keyword>
<comment type="similarity">
    <text evidence="2">Belongs to the small GTPase superfamily. Rab family.</text>
</comment>
<dbReference type="Gene3D" id="3.30.200.20">
    <property type="entry name" value="Phosphorylase Kinase, domain 1"/>
    <property type="match status" value="1"/>
</dbReference>
<feature type="region of interest" description="Disordered" evidence="17">
    <location>
        <begin position="1"/>
        <end position="44"/>
    </location>
</feature>
<keyword evidence="20" id="KW-1185">Reference proteome</keyword>
<evidence type="ECO:0000256" key="9">
    <source>
        <dbReference type="ARBA" id="ARBA00022840"/>
    </source>
</evidence>
<dbReference type="SUPFAM" id="SSF56112">
    <property type="entry name" value="Protein kinase-like (PK-like)"/>
    <property type="match status" value="1"/>
</dbReference>
<evidence type="ECO:0000256" key="2">
    <source>
        <dbReference type="ARBA" id="ARBA00006270"/>
    </source>
</evidence>
<dbReference type="SMART" id="SM00220">
    <property type="entry name" value="S_TKc"/>
    <property type="match status" value="1"/>
</dbReference>
<dbReference type="PROSITE" id="PS00107">
    <property type="entry name" value="PROTEIN_KINASE_ATP"/>
    <property type="match status" value="1"/>
</dbReference>
<feature type="binding site" evidence="16">
    <location>
        <position position="184"/>
    </location>
    <ligand>
        <name>ATP</name>
        <dbReference type="ChEBI" id="CHEBI:30616"/>
    </ligand>
</feature>
<sequence length="1133" mass="125542">MGCICSKGTRANDYVENNNGKKDKAHKDSGKLSKKLSVSSKRDNVVVEADATTRLISNQQANHHAGSAPASSSDEDENKTGLGVVERPKKTPPKLQRGATMEVGMGGQGQPRISRILSSAGGERGAQVVAGWPSWLAAVAGEAINGWIPRKADSFEKLEKIGQGTYSSVYKARDLESNKIVALKKVRFANMDPESVRFMAREIIILRRLDHPNVMKLEGLITSRVSGSLYLIFEYMEHDLAGLAATPGVKFTEAQIKCYMQQLLRGLEHCHSRGILHRDIKGSNLLIDYNGNLKIGDFGLATFFRPSQKHPLTSRVVTLWYRPPELLLGSTDYGVAVDLWSSGCILAEFFAGKPIMPGRTEVEQLHKIFKLCGSPSEEYWKRSKLPHATIFKPQHPYKCCVPETFKDFPASALALLEVLLAIEPECRGTASSALQSEFFTTNPLPCDPSSLPKYPPSKEFDAKLREEESRRRRAAGGKVWGPDPVRKVSRESTAVPAPDANAELQASIQKRYGQVNGKSVSEVYHPAEDGGSGFPIEPPKGTAKGLYSHSGQSMHPSNFGSSRTMKANEIELRTQTTFVHRGGTELSRFSNSVAVRGSSRLDMTKENSVNPHWREEHFNVRYNHMDYAESSGKHQLLKGSKILHAKDEQPSSKEATVGYAPKKNQIHYSGPLLPSGGNLDEMLKEHERRIQNAVRKALVWAIAVEICLLYEEVLHPCSTCGTMLCTVKENTTSPILQTVSPVTKTSNAIKESKTAANCSPSCDKIPRSLAQALIHYSTSTITPQQTLKEISVTAKILEKKSPCNFLVFGLGHDSLMWSSLNFGGRTIFLEEDEAWIEQIRRRFPMLESYHVTYDSKVNQAENLMDVGRGPECTAVGDPKYSMCQLALKGLPSEVYDIKWDLIMVDAPTGYYEEAPGRMTAIYTAGMMARNREDGVTDVFVHDVNRVVEDKFSMAFLCEGFADDSYVDSYISTIGVDFKIRTVELDGKTIKLQIWDTAGQERFRTITSSYYRGAHGIIIVYDVTEMESFNNVKQWLNEIDRYANDSVCKLLVGNKCDLVENKVVDTQTAKAFADELGIPFLETSAKDSINVEQAFLTMAAEIKKKMGNQPTANKSSGTVEMKGQPIEQKNNCCG</sequence>
<dbReference type="NCBIfam" id="TIGR00231">
    <property type="entry name" value="small_GTP"/>
    <property type="match status" value="1"/>
</dbReference>
<comment type="similarity">
    <text evidence="3">Belongs to the protein kinase superfamily. CMGC Ser/Thr protein kinase family. CDC2/CDKX subfamily.</text>
</comment>
<dbReference type="CDD" id="cd07840">
    <property type="entry name" value="STKc_CDK9_like"/>
    <property type="match status" value="1"/>
</dbReference>
<dbReference type="GO" id="GO:0000139">
    <property type="term" value="C:Golgi membrane"/>
    <property type="evidence" value="ECO:0007669"/>
    <property type="project" value="UniProtKB-SubCell"/>
</dbReference>
<evidence type="ECO:0000313" key="20">
    <source>
        <dbReference type="Proteomes" id="UP000188268"/>
    </source>
</evidence>
<dbReference type="PRINTS" id="PR00449">
    <property type="entry name" value="RASTRNSFRMNG"/>
</dbReference>
<dbReference type="GO" id="GO:0003924">
    <property type="term" value="F:GTPase activity"/>
    <property type="evidence" value="ECO:0007669"/>
    <property type="project" value="InterPro"/>
</dbReference>
<organism evidence="19 20">
    <name type="scientific">Corchorus capsularis</name>
    <name type="common">Jute</name>
    <dbReference type="NCBI Taxonomy" id="210143"/>
    <lineage>
        <taxon>Eukaryota</taxon>
        <taxon>Viridiplantae</taxon>
        <taxon>Streptophyta</taxon>
        <taxon>Embryophyta</taxon>
        <taxon>Tracheophyta</taxon>
        <taxon>Spermatophyta</taxon>
        <taxon>Magnoliopsida</taxon>
        <taxon>eudicotyledons</taxon>
        <taxon>Gunneridae</taxon>
        <taxon>Pentapetalae</taxon>
        <taxon>rosids</taxon>
        <taxon>malvids</taxon>
        <taxon>Malvales</taxon>
        <taxon>Malvaceae</taxon>
        <taxon>Grewioideae</taxon>
        <taxon>Apeibeae</taxon>
        <taxon>Corchorus</taxon>
    </lineage>
</organism>
<evidence type="ECO:0000256" key="13">
    <source>
        <dbReference type="ARBA" id="ARBA00023136"/>
    </source>
</evidence>
<dbReference type="Gramene" id="OMO75082">
    <property type="protein sequence ID" value="OMO75082"/>
    <property type="gene ID" value="CCACVL1_16330"/>
</dbReference>
<dbReference type="Proteomes" id="UP000188268">
    <property type="component" value="Unassembled WGS sequence"/>
</dbReference>
<dbReference type="PANTHER" id="PTHR24056">
    <property type="entry name" value="CELL DIVISION PROTEIN KINASE"/>
    <property type="match status" value="1"/>
</dbReference>
<dbReference type="InterPro" id="IPR050108">
    <property type="entry name" value="CDK"/>
</dbReference>
<evidence type="ECO:0000256" key="15">
    <source>
        <dbReference type="ARBA" id="ARBA00037868"/>
    </source>
</evidence>
<dbReference type="Gene3D" id="1.10.510.10">
    <property type="entry name" value="Transferase(Phosphotransferase) domain 1"/>
    <property type="match status" value="1"/>
</dbReference>
<dbReference type="EMBL" id="AWWV01011044">
    <property type="protein sequence ID" value="OMO75082.1"/>
    <property type="molecule type" value="Genomic_DNA"/>
</dbReference>
<keyword evidence="6" id="KW-0812">Transmembrane</keyword>
<feature type="region of interest" description="Disordered" evidence="17">
    <location>
        <begin position="447"/>
        <end position="501"/>
    </location>
</feature>
<comment type="caution">
    <text evidence="19">The sequence shown here is derived from an EMBL/GenBank/DDBJ whole genome shotgun (WGS) entry which is preliminary data.</text>
</comment>
<dbReference type="InterPro" id="IPR011009">
    <property type="entry name" value="Kinase-like_dom_sf"/>
</dbReference>
<keyword evidence="14" id="KW-0449">Lipoprotein</keyword>
<dbReference type="PROSITE" id="PS50011">
    <property type="entry name" value="PROTEIN_KINASE_DOM"/>
    <property type="match status" value="1"/>
</dbReference>
<dbReference type="PROSITE" id="PS00108">
    <property type="entry name" value="PROTEIN_KINASE_ST"/>
    <property type="match status" value="1"/>
</dbReference>
<dbReference type="SMART" id="SM00175">
    <property type="entry name" value="RAB"/>
    <property type="match status" value="1"/>
</dbReference>
<dbReference type="Gene3D" id="3.40.50.300">
    <property type="entry name" value="P-loop containing nucleotide triphosphate hydrolases"/>
    <property type="match status" value="1"/>
</dbReference>
<dbReference type="Pfam" id="PF00025">
    <property type="entry name" value="Arf"/>
    <property type="match status" value="1"/>
</dbReference>
<dbReference type="STRING" id="210143.A0A1R3HXJ0"/>
<evidence type="ECO:0000256" key="3">
    <source>
        <dbReference type="ARBA" id="ARBA00006485"/>
    </source>
</evidence>
<evidence type="ECO:0000256" key="12">
    <source>
        <dbReference type="ARBA" id="ARBA00023134"/>
    </source>
</evidence>
<keyword evidence="7 16" id="KW-0547">Nucleotide-binding</keyword>
<dbReference type="PROSITE" id="PS51421">
    <property type="entry name" value="RAS"/>
    <property type="match status" value="1"/>
</dbReference>
<dbReference type="PANTHER" id="PTHR24056:SF397">
    <property type="entry name" value="OS11G0242500 PROTEIN"/>
    <property type="match status" value="1"/>
</dbReference>
<dbReference type="InterPro" id="IPR005225">
    <property type="entry name" value="Small_GTP-bd"/>
</dbReference>
<proteinExistence type="inferred from homology"/>
<name>A0A1R3HXJ0_COCAP</name>
<keyword evidence="10" id="KW-1133">Transmembrane helix</keyword>
<dbReference type="FunFam" id="1.10.510.10:FF:000043">
    <property type="entry name" value="probable serine/threonine-protein kinase At1g54610"/>
    <property type="match status" value="1"/>
</dbReference>
<feature type="compositionally biased region" description="Basic and acidic residues" evidence="17">
    <location>
        <begin position="456"/>
        <end position="470"/>
    </location>
</feature>
<dbReference type="GO" id="GO:0005634">
    <property type="term" value="C:nucleus"/>
    <property type="evidence" value="ECO:0007669"/>
    <property type="project" value="TreeGrafter"/>
</dbReference>
<protein>
    <recommendedName>
        <fullName evidence="18">Protein kinase domain-containing protein</fullName>
    </recommendedName>
</protein>
<keyword evidence="9 16" id="KW-0067">ATP-binding</keyword>
<dbReference type="NCBIfam" id="TIGR01627">
    <property type="entry name" value="A_thal_3515"/>
    <property type="match status" value="1"/>
</dbReference>
<dbReference type="SMART" id="SM00176">
    <property type="entry name" value="RAN"/>
    <property type="match status" value="1"/>
</dbReference>
<evidence type="ECO:0000256" key="5">
    <source>
        <dbReference type="ARBA" id="ARBA00022679"/>
    </source>
</evidence>
<keyword evidence="5" id="KW-0808">Transferase</keyword>
<evidence type="ECO:0000256" key="6">
    <source>
        <dbReference type="ARBA" id="ARBA00022692"/>
    </source>
</evidence>
<dbReference type="FunFam" id="3.40.50.300:FF:001447">
    <property type="entry name" value="Ras-related protein Rab-1B"/>
    <property type="match status" value="1"/>
</dbReference>
<dbReference type="SUPFAM" id="SSF52540">
    <property type="entry name" value="P-loop containing nucleoside triphosphate hydrolases"/>
    <property type="match status" value="1"/>
</dbReference>